<name>A0A4Q1UFY7_RHILE</name>
<reference evidence="1 2" key="1">
    <citation type="submission" date="2017-03" db="EMBL/GenBank/DDBJ databases">
        <authorList>
            <person name="Safronova V.I."/>
            <person name="Sazanova A.L."/>
            <person name="Chirak E.R."/>
        </authorList>
    </citation>
    <scope>NUCLEOTIDE SEQUENCE [LARGE SCALE GENOMIC DNA]</scope>
    <source>
        <strain evidence="1 2">Tri-43</strain>
    </source>
</reference>
<proteinExistence type="predicted"/>
<dbReference type="SUPFAM" id="SSF48452">
    <property type="entry name" value="TPR-like"/>
    <property type="match status" value="2"/>
</dbReference>
<dbReference type="EMBL" id="MZMU01000002">
    <property type="protein sequence ID" value="RXT29798.1"/>
    <property type="molecule type" value="Genomic_DNA"/>
</dbReference>
<gene>
    <name evidence="1" type="ORF">B5P46_01620</name>
</gene>
<evidence type="ECO:0000313" key="2">
    <source>
        <dbReference type="Proteomes" id="UP000290767"/>
    </source>
</evidence>
<evidence type="ECO:0008006" key="3">
    <source>
        <dbReference type="Google" id="ProtNLM"/>
    </source>
</evidence>
<sequence>MNADTQRQQMATPLMDPLERALEGRPLVLLVGADPWRLPWLEAFAARQRESGDMVALWDAAGDPLRPHSALASLVAPFQSTVALEAPELLIGFGPELAALAGDDGPLSRIALPASERRLSRESEFNFRILEASVRFLRTCLAQLPSASGRKLLVVAPAIDRLDRLTLLALDQLRRSEGRSVTIVIGLSNEAYRTLADDDEPERHLLGVEKERRRFLRDFIRTTDPEVVKGPSEWDAPQAAILAEFPNLPDEPGAILRAIQAGQLDVALASLTRPCSRLSRAERSRLLGLTHAYLGNFALALDVYEQARVEAEDPISRARASVYVALLLNKRLSELDRAQAVIETAMGEISGLIDGNARLERAWLFNVHALVHFRRRENDAAFEKCREGLAEVKTVAGSDAMHLKVNLINNMSTLREVSGDPEGALLIWQRFQKLSGAGDPLFRKVFLFRNAALLDACGRPADAYEAMLDCWRETETLSDVFHQAYVGYDLGVLAARLGQLQRAERWFERAGEAAVACRNSDAAARAKHAAALVADAPNGIATTNLGLTGSKLGRPFHLIHIPPITGASQ</sequence>
<evidence type="ECO:0000313" key="1">
    <source>
        <dbReference type="EMBL" id="RXT29798.1"/>
    </source>
</evidence>
<dbReference type="Gene3D" id="1.25.40.10">
    <property type="entry name" value="Tetratricopeptide repeat domain"/>
    <property type="match status" value="1"/>
</dbReference>
<comment type="caution">
    <text evidence="1">The sequence shown here is derived from an EMBL/GenBank/DDBJ whole genome shotgun (WGS) entry which is preliminary data.</text>
</comment>
<dbReference type="AlphaFoldDB" id="A0A4Q1UFY7"/>
<protein>
    <recommendedName>
        <fullName evidence="3">Tetratricopeptide repeat protein</fullName>
    </recommendedName>
</protein>
<dbReference type="Proteomes" id="UP000290767">
    <property type="component" value="Unassembled WGS sequence"/>
</dbReference>
<dbReference type="RefSeq" id="WP_129417166.1">
    <property type="nucleotide sequence ID" value="NZ_MZMU01000002.1"/>
</dbReference>
<organism evidence="1 2">
    <name type="scientific">Rhizobium leguminosarum</name>
    <dbReference type="NCBI Taxonomy" id="384"/>
    <lineage>
        <taxon>Bacteria</taxon>
        <taxon>Pseudomonadati</taxon>
        <taxon>Pseudomonadota</taxon>
        <taxon>Alphaproteobacteria</taxon>
        <taxon>Hyphomicrobiales</taxon>
        <taxon>Rhizobiaceae</taxon>
        <taxon>Rhizobium/Agrobacterium group</taxon>
        <taxon>Rhizobium</taxon>
    </lineage>
</organism>
<accession>A0A4Q1UFY7</accession>
<dbReference type="InterPro" id="IPR011990">
    <property type="entry name" value="TPR-like_helical_dom_sf"/>
</dbReference>